<organism evidence="3 4">
    <name type="scientific">Duganella zoogloeoides</name>
    <dbReference type="NCBI Taxonomy" id="75659"/>
    <lineage>
        <taxon>Bacteria</taxon>
        <taxon>Pseudomonadati</taxon>
        <taxon>Pseudomonadota</taxon>
        <taxon>Betaproteobacteria</taxon>
        <taxon>Burkholderiales</taxon>
        <taxon>Oxalobacteraceae</taxon>
        <taxon>Telluria group</taxon>
        <taxon>Duganella</taxon>
    </lineage>
</organism>
<evidence type="ECO:0000313" key="4">
    <source>
        <dbReference type="Proteomes" id="UP001326110"/>
    </source>
</evidence>
<dbReference type="InterPro" id="IPR027372">
    <property type="entry name" value="Phytase-like_dom"/>
</dbReference>
<dbReference type="PANTHER" id="PTHR37957:SF1">
    <property type="entry name" value="PHYTASE-LIKE DOMAIN-CONTAINING PROTEIN"/>
    <property type="match status" value="1"/>
</dbReference>
<gene>
    <name evidence="3" type="ORF">SR858_11665</name>
</gene>
<protein>
    <submittedName>
        <fullName evidence="3">Esterase-like activity of phytase family protein</fullName>
    </submittedName>
</protein>
<dbReference type="EMBL" id="CP140152">
    <property type="protein sequence ID" value="WQH06956.1"/>
    <property type="molecule type" value="Genomic_DNA"/>
</dbReference>
<proteinExistence type="predicted"/>
<feature type="chain" id="PRO_5046134736" evidence="1">
    <location>
        <begin position="25"/>
        <end position="388"/>
    </location>
</feature>
<keyword evidence="4" id="KW-1185">Reference proteome</keyword>
<dbReference type="Proteomes" id="UP001326110">
    <property type="component" value="Chromosome"/>
</dbReference>
<dbReference type="GeneID" id="43162765"/>
<evidence type="ECO:0000313" key="3">
    <source>
        <dbReference type="EMBL" id="WQH06956.1"/>
    </source>
</evidence>
<keyword evidence="1" id="KW-0732">Signal</keyword>
<feature type="signal peptide" evidence="1">
    <location>
        <begin position="1"/>
        <end position="24"/>
    </location>
</feature>
<sequence length="388" mass="41736">MAALSSFVRTALAAASLLALSAGAQTPATTPALAHTPDTIASLRLIGEQRLPWRMRFEGTLVGGLSGIDYDAARGDWVMICDDRSEHNPARYYRARLDYDQQSFTSVQLTGVTTLLQADGTPYPSKNDFARLGGAVADLETLRVDPRDGAIWYGSEGDVSLALNPFVRQAGADGRLRYELPLPPLFNVKKDHSSGPRNNQAFEGMSFTPDGASIWVSLEGPMYQDGPVPTTSHGAVNRITRFDRDGKVLGQYAYALEPLAAAPGTGKNADNGISEILALSDNRLLVLERAGIQDDAGHYRNYVRLYEVDTAGATDIAQLPTVAGASITPVAKRLVLDLNQAGLALVDNVEGMAFGPRLANGKASLVLISDDNFNNRQVTQFLLFEVNP</sequence>
<dbReference type="Pfam" id="PF13449">
    <property type="entry name" value="Phytase-like"/>
    <property type="match status" value="1"/>
</dbReference>
<evidence type="ECO:0000256" key="1">
    <source>
        <dbReference type="SAM" id="SignalP"/>
    </source>
</evidence>
<accession>A0ABZ0Y6B3</accession>
<reference evidence="3 4" key="1">
    <citation type="submission" date="2023-11" db="EMBL/GenBank/DDBJ databases">
        <title>MicrobeMod: A computational toolkit for identifying prokaryotic methylation and restriction-modification with nanopore sequencing.</title>
        <authorList>
            <person name="Crits-Christoph A."/>
            <person name="Kang S.C."/>
            <person name="Lee H."/>
            <person name="Ostrov N."/>
        </authorList>
    </citation>
    <scope>NUCLEOTIDE SEQUENCE [LARGE SCALE GENOMIC DNA]</scope>
    <source>
        <strain evidence="3 4">ATCC 25935</strain>
    </source>
</reference>
<feature type="domain" description="Phytase-like" evidence="2">
    <location>
        <begin position="61"/>
        <end position="373"/>
    </location>
</feature>
<dbReference type="PANTHER" id="PTHR37957">
    <property type="entry name" value="BLR7070 PROTEIN"/>
    <property type="match status" value="1"/>
</dbReference>
<evidence type="ECO:0000259" key="2">
    <source>
        <dbReference type="Pfam" id="PF13449"/>
    </source>
</evidence>
<dbReference type="RefSeq" id="WP_019920965.1">
    <property type="nucleotide sequence ID" value="NZ_CP140152.1"/>
</dbReference>
<name>A0ABZ0Y6B3_9BURK</name>